<accession>A0AAD0U890</accession>
<dbReference type="Gene3D" id="3.40.190.290">
    <property type="match status" value="1"/>
</dbReference>
<dbReference type="InterPro" id="IPR005119">
    <property type="entry name" value="LysR_subst-bd"/>
</dbReference>
<dbReference type="Proteomes" id="UP000269199">
    <property type="component" value="Chromosome"/>
</dbReference>
<keyword evidence="3" id="KW-0238">DNA-binding</keyword>
<dbReference type="FunFam" id="1.10.10.10:FF:000001">
    <property type="entry name" value="LysR family transcriptional regulator"/>
    <property type="match status" value="1"/>
</dbReference>
<dbReference type="PANTHER" id="PTHR30126:SF91">
    <property type="entry name" value="LYSR FAMILY TRANSCRIPTIONAL REGULATOR"/>
    <property type="match status" value="1"/>
</dbReference>
<dbReference type="SUPFAM" id="SSF46785">
    <property type="entry name" value="Winged helix' DNA-binding domain"/>
    <property type="match status" value="1"/>
</dbReference>
<dbReference type="GO" id="GO:0000976">
    <property type="term" value="F:transcription cis-regulatory region binding"/>
    <property type="evidence" value="ECO:0007669"/>
    <property type="project" value="TreeGrafter"/>
</dbReference>
<comment type="similarity">
    <text evidence="1">Belongs to the LysR transcriptional regulatory family.</text>
</comment>
<organism evidence="6 7">
    <name type="scientific">Herbaspirillum rubrisubalbicans</name>
    <dbReference type="NCBI Taxonomy" id="80842"/>
    <lineage>
        <taxon>Bacteria</taxon>
        <taxon>Pseudomonadati</taxon>
        <taxon>Pseudomonadota</taxon>
        <taxon>Betaproteobacteria</taxon>
        <taxon>Burkholderiales</taxon>
        <taxon>Oxalobacteraceae</taxon>
        <taxon>Herbaspirillum</taxon>
    </lineage>
</organism>
<evidence type="ECO:0000256" key="2">
    <source>
        <dbReference type="ARBA" id="ARBA00023015"/>
    </source>
</evidence>
<proteinExistence type="inferred from homology"/>
<evidence type="ECO:0000256" key="3">
    <source>
        <dbReference type="ARBA" id="ARBA00023125"/>
    </source>
</evidence>
<dbReference type="PROSITE" id="PS50931">
    <property type="entry name" value="HTH_LYSR"/>
    <property type="match status" value="1"/>
</dbReference>
<keyword evidence="4" id="KW-0804">Transcription</keyword>
<evidence type="ECO:0000256" key="1">
    <source>
        <dbReference type="ARBA" id="ARBA00009437"/>
    </source>
</evidence>
<dbReference type="SUPFAM" id="SSF53850">
    <property type="entry name" value="Periplasmic binding protein-like II"/>
    <property type="match status" value="1"/>
</dbReference>
<dbReference type="InterPro" id="IPR036390">
    <property type="entry name" value="WH_DNA-bd_sf"/>
</dbReference>
<dbReference type="Pfam" id="PF03466">
    <property type="entry name" value="LysR_substrate"/>
    <property type="match status" value="1"/>
</dbReference>
<dbReference type="GO" id="GO:0003700">
    <property type="term" value="F:DNA-binding transcription factor activity"/>
    <property type="evidence" value="ECO:0007669"/>
    <property type="project" value="InterPro"/>
</dbReference>
<protein>
    <submittedName>
        <fullName evidence="6">LysR family transcriptional regulator</fullName>
    </submittedName>
</protein>
<evidence type="ECO:0000256" key="4">
    <source>
        <dbReference type="ARBA" id="ARBA00023163"/>
    </source>
</evidence>
<dbReference type="Pfam" id="PF00126">
    <property type="entry name" value="HTH_1"/>
    <property type="match status" value="1"/>
</dbReference>
<evidence type="ECO:0000259" key="5">
    <source>
        <dbReference type="PROSITE" id="PS50931"/>
    </source>
</evidence>
<sequence length="318" mass="34582">MNIERLSLDQLRVFVQVADSGSFLAAARKLARAQSAVSYAIATLEEQLGVLLFDRSGYRPQLTAPGVALLADARQVLDHVDSLQVRASSYARGQELEVSLAVDVFFPTDCLVDLLQRFRLAFPEVTVRLEVEALGAVAERVIDGRSMLGILGTLPTTPPNLLRITLPSVQLVAVVAPDHPLAKVRGRISEKLLQQQTQLVLSDRSELTARQDFSVHSRLTWRMSDLGTKHALLRAGMGWGNMPRHVVQDDLDHGRLVSISTIHHPPQGAELPIQCVYKPDHPAGPALSWWLDSLAALTALAPGAAAGEIQAKGDKSNL</sequence>
<feature type="domain" description="HTH lysR-type" evidence="5">
    <location>
        <begin position="6"/>
        <end position="63"/>
    </location>
</feature>
<dbReference type="InterPro" id="IPR000847">
    <property type="entry name" value="LysR_HTH_N"/>
</dbReference>
<dbReference type="EMBL" id="CP024996">
    <property type="protein sequence ID" value="AYR24870.1"/>
    <property type="molecule type" value="Genomic_DNA"/>
</dbReference>
<evidence type="ECO:0000313" key="6">
    <source>
        <dbReference type="EMBL" id="AYR24870.1"/>
    </source>
</evidence>
<dbReference type="AlphaFoldDB" id="A0AAD0U890"/>
<dbReference type="InterPro" id="IPR036388">
    <property type="entry name" value="WH-like_DNA-bd_sf"/>
</dbReference>
<dbReference type="RefSeq" id="WP_058895747.1">
    <property type="nucleotide sequence ID" value="NZ_CP024996.1"/>
</dbReference>
<reference evidence="6 7" key="1">
    <citation type="submission" date="2017-11" db="EMBL/GenBank/DDBJ databases">
        <title>Complete genome sequence of Herbaspirillum rubrisubalbicans DSM 11543.</title>
        <authorList>
            <person name="Chen M."/>
            <person name="An Q."/>
        </authorList>
    </citation>
    <scope>NUCLEOTIDE SEQUENCE [LARGE SCALE GENOMIC DNA]</scope>
    <source>
        <strain evidence="6 7">DSM 11543</strain>
    </source>
</reference>
<gene>
    <name evidence="6" type="ORF">RC54_14000</name>
</gene>
<dbReference type="PANTHER" id="PTHR30126">
    <property type="entry name" value="HTH-TYPE TRANSCRIPTIONAL REGULATOR"/>
    <property type="match status" value="1"/>
</dbReference>
<dbReference type="Gene3D" id="1.10.10.10">
    <property type="entry name" value="Winged helix-like DNA-binding domain superfamily/Winged helix DNA-binding domain"/>
    <property type="match status" value="1"/>
</dbReference>
<evidence type="ECO:0000313" key="7">
    <source>
        <dbReference type="Proteomes" id="UP000269199"/>
    </source>
</evidence>
<keyword evidence="2" id="KW-0805">Transcription regulation</keyword>
<dbReference type="PRINTS" id="PR00039">
    <property type="entry name" value="HTHLYSR"/>
</dbReference>
<name>A0AAD0U890_9BURK</name>